<dbReference type="InterPro" id="IPR036093">
    <property type="entry name" value="NAC_dom_sf"/>
</dbReference>
<name>A0A5A7Q7Y2_STRAF</name>
<dbReference type="SUPFAM" id="SSF101941">
    <property type="entry name" value="NAC domain"/>
    <property type="match status" value="1"/>
</dbReference>
<dbReference type="GO" id="GO:0000976">
    <property type="term" value="F:transcription cis-regulatory region binding"/>
    <property type="evidence" value="ECO:0007669"/>
    <property type="project" value="TreeGrafter"/>
</dbReference>
<sequence length="238" mass="26789">MVCVDWPDRPAGVKFDPSDVELLEHFAAKSGVGRAKKDGTSVHFFYRITNAYASGQRKRRRIQNQENVINVHKTGITKADENVGVSKIFYQPHKDKLTEECNIATAQLIPNAPFTTDSYPPRLENYFSTDYFTQLFLQGKEYSKEPPHHRSFDSGTNNEIGYATSLDENSEVADLSRADSLLCDKIIHSYTNLDDLKPNIPSLTQAGFDVSSSYQKYGNASHDISDLNNLLLDTLPDF</sequence>
<dbReference type="PANTHER" id="PTHR31079">
    <property type="entry name" value="NAC DOMAIN-CONTAINING PROTEIN 73"/>
    <property type="match status" value="1"/>
</dbReference>
<comment type="caution">
    <text evidence="1">The sequence shown here is derived from an EMBL/GenBank/DDBJ whole genome shotgun (WGS) entry which is preliminary data.</text>
</comment>
<keyword evidence="2" id="KW-1185">Reference proteome</keyword>
<reference evidence="2" key="1">
    <citation type="journal article" date="2019" name="Curr. Biol.">
        <title>Genome Sequence of Striga asiatica Provides Insight into the Evolution of Plant Parasitism.</title>
        <authorList>
            <person name="Yoshida S."/>
            <person name="Kim S."/>
            <person name="Wafula E.K."/>
            <person name="Tanskanen J."/>
            <person name="Kim Y.M."/>
            <person name="Honaas L."/>
            <person name="Yang Z."/>
            <person name="Spallek T."/>
            <person name="Conn C.E."/>
            <person name="Ichihashi Y."/>
            <person name="Cheong K."/>
            <person name="Cui S."/>
            <person name="Der J.P."/>
            <person name="Gundlach H."/>
            <person name="Jiao Y."/>
            <person name="Hori C."/>
            <person name="Ishida J.K."/>
            <person name="Kasahara H."/>
            <person name="Kiba T."/>
            <person name="Kim M.S."/>
            <person name="Koo N."/>
            <person name="Laohavisit A."/>
            <person name="Lee Y.H."/>
            <person name="Lumba S."/>
            <person name="McCourt P."/>
            <person name="Mortimer J.C."/>
            <person name="Mutuku J.M."/>
            <person name="Nomura T."/>
            <person name="Sasaki-Sekimoto Y."/>
            <person name="Seto Y."/>
            <person name="Wang Y."/>
            <person name="Wakatake T."/>
            <person name="Sakakibara H."/>
            <person name="Demura T."/>
            <person name="Yamaguchi S."/>
            <person name="Yoneyama K."/>
            <person name="Manabe R.I."/>
            <person name="Nelson D.C."/>
            <person name="Schulman A.H."/>
            <person name="Timko M.P."/>
            <person name="dePamphilis C.W."/>
            <person name="Choi D."/>
            <person name="Shirasu K."/>
        </authorList>
    </citation>
    <scope>NUCLEOTIDE SEQUENCE [LARGE SCALE GENOMIC DNA]</scope>
    <source>
        <strain evidence="2">cv. UVA1</strain>
    </source>
</reference>
<dbReference type="OrthoDB" id="643388at2759"/>
<evidence type="ECO:0000313" key="1">
    <source>
        <dbReference type="EMBL" id="GER41310.1"/>
    </source>
</evidence>
<dbReference type="AlphaFoldDB" id="A0A5A7Q7Y2"/>
<accession>A0A5A7Q7Y2</accession>
<dbReference type="PANTHER" id="PTHR31079:SF2">
    <property type="entry name" value="NAC DOMAIN CONTAINING PROTEIN 44-RELATED"/>
    <property type="match status" value="1"/>
</dbReference>
<dbReference type="Proteomes" id="UP000325081">
    <property type="component" value="Unassembled WGS sequence"/>
</dbReference>
<dbReference type="InterPro" id="IPR044799">
    <property type="entry name" value="SOG1-like"/>
</dbReference>
<gene>
    <name evidence="1" type="ORF">STAS_18027</name>
</gene>
<dbReference type="EMBL" id="BKCP01006072">
    <property type="protein sequence ID" value="GER41310.1"/>
    <property type="molecule type" value="Genomic_DNA"/>
</dbReference>
<evidence type="ECO:0000313" key="2">
    <source>
        <dbReference type="Proteomes" id="UP000325081"/>
    </source>
</evidence>
<organism evidence="1 2">
    <name type="scientific">Striga asiatica</name>
    <name type="common">Asiatic witchweed</name>
    <name type="synonym">Buchnera asiatica</name>
    <dbReference type="NCBI Taxonomy" id="4170"/>
    <lineage>
        <taxon>Eukaryota</taxon>
        <taxon>Viridiplantae</taxon>
        <taxon>Streptophyta</taxon>
        <taxon>Embryophyta</taxon>
        <taxon>Tracheophyta</taxon>
        <taxon>Spermatophyta</taxon>
        <taxon>Magnoliopsida</taxon>
        <taxon>eudicotyledons</taxon>
        <taxon>Gunneridae</taxon>
        <taxon>Pentapetalae</taxon>
        <taxon>asterids</taxon>
        <taxon>lamiids</taxon>
        <taxon>Lamiales</taxon>
        <taxon>Orobanchaceae</taxon>
        <taxon>Buchnereae</taxon>
        <taxon>Striga</taxon>
    </lineage>
</organism>
<dbReference type="GO" id="GO:0003700">
    <property type="term" value="F:DNA-binding transcription factor activity"/>
    <property type="evidence" value="ECO:0007669"/>
    <property type="project" value="InterPro"/>
</dbReference>
<protein>
    <submittedName>
        <fullName evidence="1">NAC domain containing protein 85</fullName>
    </submittedName>
</protein>
<proteinExistence type="predicted"/>
<dbReference type="GO" id="GO:0005634">
    <property type="term" value="C:nucleus"/>
    <property type="evidence" value="ECO:0007669"/>
    <property type="project" value="TreeGrafter"/>
</dbReference>